<reference evidence="2 3" key="1">
    <citation type="submission" date="2019-02" db="EMBL/GenBank/DDBJ databases">
        <title>Genomic Encyclopedia of Archaeal and Bacterial Type Strains, Phase II (KMG-II): from individual species to whole genera.</title>
        <authorList>
            <person name="Goeker M."/>
        </authorList>
    </citation>
    <scope>NUCLEOTIDE SEQUENCE [LARGE SCALE GENOMIC DNA]</scope>
    <source>
        <strain evidence="2 3">DSM 21411</strain>
    </source>
</reference>
<name>A0A4Q7PBA2_9BACT</name>
<keyword evidence="1" id="KW-0732">Signal</keyword>
<dbReference type="Proteomes" id="UP000292209">
    <property type="component" value="Unassembled WGS sequence"/>
</dbReference>
<evidence type="ECO:0000256" key="1">
    <source>
        <dbReference type="SAM" id="SignalP"/>
    </source>
</evidence>
<sequence>MNKINLTALFLLISVMISCVGPEGPQGPIGPQGEPGINILGTTYEVEIDFTSQNDYFEVFNFPVRLEDSDAVLVYRLVGVENNRDIWRLLPQFYFFESNILIYNFDYSNIDFGIFLDGNIQFSTLGPQWRLGQVFRVIVVPADFASSRIDFTDYEAVMKLIGATEEDVIQIQPRN</sequence>
<protein>
    <recommendedName>
        <fullName evidence="4">Collagen triple helix repeat protein</fullName>
    </recommendedName>
</protein>
<dbReference type="EMBL" id="SGXG01000001">
    <property type="protein sequence ID" value="RZS96062.1"/>
    <property type="molecule type" value="Genomic_DNA"/>
</dbReference>
<gene>
    <name evidence="2" type="ORF">BC751_1618</name>
</gene>
<accession>A0A4Q7PBA2</accession>
<evidence type="ECO:0000313" key="3">
    <source>
        <dbReference type="Proteomes" id="UP000292209"/>
    </source>
</evidence>
<keyword evidence="3" id="KW-1185">Reference proteome</keyword>
<proteinExistence type="predicted"/>
<feature type="chain" id="PRO_5020586060" description="Collagen triple helix repeat protein" evidence="1">
    <location>
        <begin position="22"/>
        <end position="175"/>
    </location>
</feature>
<dbReference type="PROSITE" id="PS51257">
    <property type="entry name" value="PROKAR_LIPOPROTEIN"/>
    <property type="match status" value="1"/>
</dbReference>
<evidence type="ECO:0000313" key="2">
    <source>
        <dbReference type="EMBL" id="RZS96062.1"/>
    </source>
</evidence>
<organism evidence="2 3">
    <name type="scientific">Cecembia calidifontis</name>
    <dbReference type="NCBI Taxonomy" id="1187080"/>
    <lineage>
        <taxon>Bacteria</taxon>
        <taxon>Pseudomonadati</taxon>
        <taxon>Bacteroidota</taxon>
        <taxon>Cytophagia</taxon>
        <taxon>Cytophagales</taxon>
        <taxon>Cyclobacteriaceae</taxon>
        <taxon>Cecembia</taxon>
    </lineage>
</organism>
<feature type="signal peptide" evidence="1">
    <location>
        <begin position="1"/>
        <end position="21"/>
    </location>
</feature>
<evidence type="ECO:0008006" key="4">
    <source>
        <dbReference type="Google" id="ProtNLM"/>
    </source>
</evidence>
<dbReference type="AlphaFoldDB" id="A0A4Q7PBA2"/>
<comment type="caution">
    <text evidence="2">The sequence shown here is derived from an EMBL/GenBank/DDBJ whole genome shotgun (WGS) entry which is preliminary data.</text>
</comment>